<reference evidence="4 5" key="1">
    <citation type="submission" date="2013-11" db="EMBL/GenBank/DDBJ databases">
        <title>The Damaraland mole rat (Fukomys damarensis) genome and evolution of African mole rats.</title>
        <authorList>
            <person name="Gladyshev V.N."/>
            <person name="Fang X."/>
        </authorList>
    </citation>
    <scope>NUCLEOTIDE SEQUENCE [LARGE SCALE GENOMIC DNA]</scope>
    <source>
        <tissue evidence="4">Liver</tissue>
    </source>
</reference>
<protein>
    <submittedName>
        <fullName evidence="4">Keratin-associated protein 3-1</fullName>
    </submittedName>
</protein>
<keyword evidence="5" id="KW-1185">Reference proteome</keyword>
<dbReference type="Pfam" id="PF04579">
    <property type="entry name" value="Keratin_matx"/>
    <property type="match status" value="1"/>
</dbReference>
<dbReference type="EMBL" id="KN125323">
    <property type="protein sequence ID" value="KFO18796.1"/>
    <property type="molecule type" value="Genomic_DNA"/>
</dbReference>
<dbReference type="STRING" id="885580.ENSFDAP00000008537"/>
<evidence type="ECO:0000256" key="2">
    <source>
        <dbReference type="ARBA" id="ARBA00022737"/>
    </source>
</evidence>
<evidence type="ECO:0000256" key="3">
    <source>
        <dbReference type="ARBA" id="ARBA00022744"/>
    </source>
</evidence>
<dbReference type="Proteomes" id="UP000028990">
    <property type="component" value="Unassembled WGS sequence"/>
</dbReference>
<dbReference type="eggNOG" id="KOG4726">
    <property type="taxonomic scope" value="Eukaryota"/>
</dbReference>
<dbReference type="InterPro" id="IPR002494">
    <property type="entry name" value="KAP"/>
</dbReference>
<keyword evidence="3" id="KW-0416">Keratin</keyword>
<keyword evidence="2" id="KW-0677">Repeat</keyword>
<accession>A0A091D7J1</accession>
<comment type="similarity">
    <text evidence="1">Belongs to the KRTAP type 3 family.</text>
</comment>
<proteinExistence type="inferred from homology"/>
<evidence type="ECO:0000313" key="5">
    <source>
        <dbReference type="Proteomes" id="UP000028990"/>
    </source>
</evidence>
<dbReference type="GO" id="GO:0005198">
    <property type="term" value="F:structural molecule activity"/>
    <property type="evidence" value="ECO:0007669"/>
    <property type="project" value="InterPro"/>
</dbReference>
<dbReference type="GO" id="GO:0005829">
    <property type="term" value="C:cytosol"/>
    <property type="evidence" value="ECO:0007669"/>
    <property type="project" value="UniProtKB-ARBA"/>
</dbReference>
<dbReference type="Pfam" id="PF01500">
    <property type="entry name" value="Keratin_B2"/>
    <property type="match status" value="1"/>
</dbReference>
<name>A0A091D7J1_FUKDA</name>
<dbReference type="PANTHER" id="PTHR23260">
    <property type="entry name" value="KERATIN ASSOCIATED PROTEIN 3-3-RELATED"/>
    <property type="match status" value="1"/>
</dbReference>
<dbReference type="GO" id="GO:0045095">
    <property type="term" value="C:keratin filament"/>
    <property type="evidence" value="ECO:0007669"/>
    <property type="project" value="InterPro"/>
</dbReference>
<sequence length="243" mass="25272">MACCSTSFCGFPSCSTSGTCGSCSTSFCGFPSCSTSGTCGSSCQEPSCIGTGCGIEGGVGFGQEGGSGAVSYRTRWCRPDCRVEGTFLPPCCVVGRRAAERPGIPKPSSLLWKGRKKTPPPFEDPKEALCTVTLGQCEESEFDSKTTEIPFMSVPSGPATTICSSDKSCRCGVCLPSTCPHEISLLGPTCCDPCPPPCCQPEVYVPTCWLLNTSHPTPGLSGINVTTYVQPGCQNPSVCEPCC</sequence>
<dbReference type="PANTHER" id="PTHR23260:SF3">
    <property type="entry name" value="KERATIN-ASSOCIATED PROTEIN 3-1"/>
    <property type="match status" value="1"/>
</dbReference>
<evidence type="ECO:0000256" key="1">
    <source>
        <dbReference type="ARBA" id="ARBA00005681"/>
    </source>
</evidence>
<dbReference type="AlphaFoldDB" id="A0A091D7J1"/>
<gene>
    <name evidence="4" type="ORF">H920_19825</name>
</gene>
<dbReference type="InterPro" id="IPR007659">
    <property type="entry name" value="Keratin_matx"/>
</dbReference>
<evidence type="ECO:0000313" key="4">
    <source>
        <dbReference type="EMBL" id="KFO18796.1"/>
    </source>
</evidence>
<organism evidence="4 5">
    <name type="scientific">Fukomys damarensis</name>
    <name type="common">Damaraland mole rat</name>
    <name type="synonym">Cryptomys damarensis</name>
    <dbReference type="NCBI Taxonomy" id="885580"/>
    <lineage>
        <taxon>Eukaryota</taxon>
        <taxon>Metazoa</taxon>
        <taxon>Chordata</taxon>
        <taxon>Craniata</taxon>
        <taxon>Vertebrata</taxon>
        <taxon>Euteleostomi</taxon>
        <taxon>Mammalia</taxon>
        <taxon>Eutheria</taxon>
        <taxon>Euarchontoglires</taxon>
        <taxon>Glires</taxon>
        <taxon>Rodentia</taxon>
        <taxon>Hystricomorpha</taxon>
        <taxon>Bathyergidae</taxon>
        <taxon>Fukomys</taxon>
    </lineage>
</organism>